<dbReference type="RefSeq" id="WP_112127872.1">
    <property type="nucleotide sequence ID" value="NZ_QMBQ01000004.1"/>
</dbReference>
<comment type="caution">
    <text evidence="1">The sequence shown here is derived from an EMBL/GenBank/DDBJ whole genome shotgun (WGS) entry which is preliminary data.</text>
</comment>
<proteinExistence type="predicted"/>
<evidence type="ECO:0000313" key="1">
    <source>
        <dbReference type="EMBL" id="RAZ75845.1"/>
    </source>
</evidence>
<dbReference type="Proteomes" id="UP000251956">
    <property type="component" value="Unassembled WGS sequence"/>
</dbReference>
<accession>A0A330GZU3</accession>
<dbReference type="AlphaFoldDB" id="A0A330GZU3"/>
<name>A0A330GZU3_9HYPH</name>
<gene>
    <name evidence="1" type="ORF">DPM35_13940</name>
</gene>
<protein>
    <submittedName>
        <fullName evidence="1">Uncharacterized protein</fullName>
    </submittedName>
</protein>
<organism evidence="1 2">
    <name type="scientific">Mesorhizobium atlanticum</name>
    <dbReference type="NCBI Taxonomy" id="2233532"/>
    <lineage>
        <taxon>Bacteria</taxon>
        <taxon>Pseudomonadati</taxon>
        <taxon>Pseudomonadota</taxon>
        <taxon>Alphaproteobacteria</taxon>
        <taxon>Hyphomicrobiales</taxon>
        <taxon>Phyllobacteriaceae</taxon>
        <taxon>Mesorhizobium</taxon>
    </lineage>
</organism>
<dbReference type="EMBL" id="QMBQ01000004">
    <property type="protein sequence ID" value="RAZ75845.1"/>
    <property type="molecule type" value="Genomic_DNA"/>
</dbReference>
<sequence>MTTRRGIIQFKPGVEKVRISVPGVDVDAAGTTQFLLHEAALYSQPYFAGFVACPFAGNTSTGYLEQSVDVTVPDVTADPIVMHWIVDSDGLISFPCQKATGPGNSGGGFAINSFYARTRVISSVLVRVKFVKPDTSRRSPQGAYLILMRKPDLT</sequence>
<evidence type="ECO:0000313" key="2">
    <source>
        <dbReference type="Proteomes" id="UP000251956"/>
    </source>
</evidence>
<dbReference type="OrthoDB" id="8116016at2"/>
<reference evidence="1 2" key="1">
    <citation type="submission" date="2018-07" db="EMBL/GenBank/DDBJ databases">
        <title>Diversity of Mesorhizobium strains in Brazil.</title>
        <authorList>
            <person name="Helene L.C.F."/>
            <person name="Dall'Agnol R."/>
            <person name="Delamuta J.R.M."/>
            <person name="Hungria M."/>
        </authorList>
    </citation>
    <scope>NUCLEOTIDE SEQUENCE [LARGE SCALE GENOMIC DNA]</scope>
    <source>
        <strain evidence="1 2">CNPSo 3140</strain>
    </source>
</reference>
<keyword evidence="2" id="KW-1185">Reference proteome</keyword>